<reference evidence="2 3" key="1">
    <citation type="submission" date="2014-03" db="EMBL/GenBank/DDBJ databases">
        <title>Genomics of Bifidobacteria.</title>
        <authorList>
            <person name="Ventura M."/>
            <person name="Milani C."/>
            <person name="Lugli G.A."/>
        </authorList>
    </citation>
    <scope>NUCLEOTIDE SEQUENCE [LARGE SCALE GENOMIC DNA]</scope>
    <source>
        <strain evidence="2 3">DSM 23969</strain>
    </source>
</reference>
<keyword evidence="1" id="KW-0472">Membrane</keyword>
<evidence type="ECO:0000313" key="3">
    <source>
        <dbReference type="Proteomes" id="UP000029108"/>
    </source>
</evidence>
<keyword evidence="3" id="KW-1185">Reference proteome</keyword>
<keyword evidence="1" id="KW-0812">Transmembrane</keyword>
<evidence type="ECO:0000256" key="1">
    <source>
        <dbReference type="SAM" id="Phobius"/>
    </source>
</evidence>
<dbReference type="Gene3D" id="3.30.565.10">
    <property type="entry name" value="Histidine kinase-like ATPase, C-terminal domain"/>
    <property type="match status" value="1"/>
</dbReference>
<protein>
    <submittedName>
        <fullName evidence="2">Signal transduction histidine kinase-like protein</fullName>
    </submittedName>
</protein>
<accession>A0A086ZS41</accession>
<gene>
    <name evidence="2" type="ORF">BBIA_2122</name>
</gene>
<dbReference type="Proteomes" id="UP000029108">
    <property type="component" value="Unassembled WGS sequence"/>
</dbReference>
<dbReference type="OrthoDB" id="3232742at2"/>
<keyword evidence="2" id="KW-0418">Kinase</keyword>
<dbReference type="STRING" id="1437608.GCA_000771645_01066"/>
<organism evidence="2 3">
    <name type="scientific">Bifidobacterium biavatii DSM 23969</name>
    <dbReference type="NCBI Taxonomy" id="1437608"/>
    <lineage>
        <taxon>Bacteria</taxon>
        <taxon>Bacillati</taxon>
        <taxon>Actinomycetota</taxon>
        <taxon>Actinomycetes</taxon>
        <taxon>Bifidobacteriales</taxon>
        <taxon>Bifidobacteriaceae</taxon>
        <taxon>Bifidobacterium</taxon>
    </lineage>
</organism>
<dbReference type="AlphaFoldDB" id="A0A086ZS41"/>
<comment type="caution">
    <text evidence="2">The sequence shown here is derived from an EMBL/GenBank/DDBJ whole genome shotgun (WGS) entry which is preliminary data.</text>
</comment>
<dbReference type="InterPro" id="IPR036890">
    <property type="entry name" value="HATPase_C_sf"/>
</dbReference>
<feature type="transmembrane region" description="Helical" evidence="1">
    <location>
        <begin position="83"/>
        <end position="109"/>
    </location>
</feature>
<keyword evidence="1" id="KW-1133">Transmembrane helix</keyword>
<sequence length="379" mass="41573">MRDGIMRMLRRMPARTWPSILLAAVTVWWLLFERVSGVQIAASCVQAALLLASIRFPVGALVLFLLVDAVLTPLGVVTFALPGALYSIGMIAYCTSDIVAVAIIIAMSMQQTAQTAFLYDSASGLDWRNYPTFIAMYALSAMFGVVLRRNKQYYAMLRRNERIQARIDAMDRNLYTAMQIHDAVTGDLSSIVQMSRRAQRHATDDAEAEWHTVEQLALKALSSVHQVIERLETGGEAPSEPANVKEAIARIQEETDRCEALLAKQGFVGHATLQQIGYPTDVPAASIDVIIMLLRELSANIIRHAAPGSRYQISVLVNVSGCDVSSVNPATRPDEEAEFPGGHGLAQQRAAVERAGGYMSAIVDNGEWLFHAHVPLPRI</sequence>
<evidence type="ECO:0000313" key="2">
    <source>
        <dbReference type="EMBL" id="KFI49341.1"/>
    </source>
</evidence>
<dbReference type="eggNOG" id="COG4585">
    <property type="taxonomic scope" value="Bacteria"/>
</dbReference>
<dbReference type="GO" id="GO:0016301">
    <property type="term" value="F:kinase activity"/>
    <property type="evidence" value="ECO:0007669"/>
    <property type="project" value="UniProtKB-KW"/>
</dbReference>
<name>A0A086ZS41_9BIFI</name>
<proteinExistence type="predicted"/>
<feature type="transmembrane region" description="Helical" evidence="1">
    <location>
        <begin position="47"/>
        <end position="71"/>
    </location>
</feature>
<keyword evidence="2" id="KW-0808">Transferase</keyword>
<dbReference type="EMBL" id="JGYN01000025">
    <property type="protein sequence ID" value="KFI49341.1"/>
    <property type="molecule type" value="Genomic_DNA"/>
</dbReference>
<dbReference type="RefSeq" id="WP_033494868.1">
    <property type="nucleotide sequence ID" value="NZ_JDUU01000020.1"/>
</dbReference>
<feature type="transmembrane region" description="Helical" evidence="1">
    <location>
        <begin position="129"/>
        <end position="147"/>
    </location>
</feature>